<dbReference type="RefSeq" id="WP_168721191.1">
    <property type="nucleotide sequence ID" value="NZ_JAAXPN010000001.1"/>
</dbReference>
<reference evidence="1 2" key="1">
    <citation type="submission" date="2020-04" db="EMBL/GenBank/DDBJ databases">
        <title>MicrobeNet Type strains.</title>
        <authorList>
            <person name="Nicholson A.C."/>
        </authorList>
    </citation>
    <scope>NUCLEOTIDE SEQUENCE [LARGE SCALE GENOMIC DNA]</scope>
    <source>
        <strain evidence="1 2">CCUG 61472</strain>
    </source>
</reference>
<dbReference type="AlphaFoldDB" id="A0A7X6N3V7"/>
<evidence type="ECO:0000313" key="1">
    <source>
        <dbReference type="EMBL" id="NKZ23393.1"/>
    </source>
</evidence>
<sequence length="198" mass="23286">MAKKYTSGEISHSFWQKEFSIAVKLHLQGKTPEEMRRLSIEENVYNQPTERRKVSVAQVMNKRIMHSNDKLLTIFNDLSNDNQRLVNLCAIMATNQLLHDFVIEDFRNEIILGDATIENREWLKFFRRKDIESNDIANWSDETKNRMSRLIKTYVREAGLTKYEDQVDKIQFHLLDFKLVDTLNEIGHSNYIAAFTGV</sequence>
<keyword evidence="2" id="KW-1185">Reference proteome</keyword>
<dbReference type="InterPro" id="IPR023137">
    <property type="entry name" value="BrxA_sf"/>
</dbReference>
<protein>
    <submittedName>
        <fullName evidence="1">DUF1819 family protein</fullName>
    </submittedName>
</protein>
<dbReference type="EMBL" id="JAAXPN010000001">
    <property type="protein sequence ID" value="NKZ23393.1"/>
    <property type="molecule type" value="Genomic_DNA"/>
</dbReference>
<proteinExistence type="predicted"/>
<comment type="caution">
    <text evidence="1">The sequence shown here is derived from an EMBL/GenBank/DDBJ whole genome shotgun (WGS) entry which is preliminary data.</text>
</comment>
<dbReference type="InterPro" id="IPR014948">
    <property type="entry name" value="BrxA"/>
</dbReference>
<dbReference type="Pfam" id="PF08849">
    <property type="entry name" value="BrxA"/>
    <property type="match status" value="1"/>
</dbReference>
<dbReference type="Proteomes" id="UP000549765">
    <property type="component" value="Unassembled WGS sequence"/>
</dbReference>
<gene>
    <name evidence="1" type="ORF">HF964_01000</name>
</gene>
<name>A0A7X6N3V7_9LACO</name>
<evidence type="ECO:0000313" key="2">
    <source>
        <dbReference type="Proteomes" id="UP000549765"/>
    </source>
</evidence>
<accession>A0A7X6N3V7</accession>
<dbReference type="Gene3D" id="1.10.3540.10">
    <property type="entry name" value="uncharacterized protein from magnetospirillum magneticum domain"/>
    <property type="match status" value="1"/>
</dbReference>
<organism evidence="1 2">
    <name type="scientific">Periweissella fabalis</name>
    <dbReference type="NCBI Taxonomy" id="1070421"/>
    <lineage>
        <taxon>Bacteria</taxon>
        <taxon>Bacillati</taxon>
        <taxon>Bacillota</taxon>
        <taxon>Bacilli</taxon>
        <taxon>Lactobacillales</taxon>
        <taxon>Lactobacillaceae</taxon>
        <taxon>Periweissella</taxon>
    </lineage>
</organism>